<dbReference type="RefSeq" id="WP_085558557.1">
    <property type="nucleotide sequence ID" value="NZ_FOAH01000025.1"/>
</dbReference>
<dbReference type="Pfam" id="PF11213">
    <property type="entry name" value="DUF3006"/>
    <property type="match status" value="1"/>
</dbReference>
<proteinExistence type="predicted"/>
<evidence type="ECO:0000313" key="2">
    <source>
        <dbReference type="Proteomes" id="UP000193435"/>
    </source>
</evidence>
<protein>
    <submittedName>
        <fullName evidence="1">Uncharacterized protein</fullName>
    </submittedName>
</protein>
<dbReference type="STRING" id="1073423.SAMN04488700_0188"/>
<accession>A0A1X7MNZ7</accession>
<sequence>MEQGIIDRFEGELAVIEFGEHMRDIPKSKLPNNSKVGDLLIFDGDTITIDRVGTDRLRVEIEELMKELFEEE</sequence>
<name>A0A1X7MNZ7_9LACT</name>
<organism evidence="1 2">
    <name type="scientific">Carnobacterium iners</name>
    <dbReference type="NCBI Taxonomy" id="1073423"/>
    <lineage>
        <taxon>Bacteria</taxon>
        <taxon>Bacillati</taxon>
        <taxon>Bacillota</taxon>
        <taxon>Bacilli</taxon>
        <taxon>Lactobacillales</taxon>
        <taxon>Carnobacteriaceae</taxon>
        <taxon>Carnobacterium</taxon>
    </lineage>
</organism>
<dbReference type="EMBL" id="FXBJ01000002">
    <property type="protein sequence ID" value="SMH26560.1"/>
    <property type="molecule type" value="Genomic_DNA"/>
</dbReference>
<evidence type="ECO:0000313" key="1">
    <source>
        <dbReference type="EMBL" id="SMH26560.1"/>
    </source>
</evidence>
<keyword evidence="2" id="KW-1185">Reference proteome</keyword>
<reference evidence="1 2" key="1">
    <citation type="submission" date="2017-04" db="EMBL/GenBank/DDBJ databases">
        <authorList>
            <person name="Afonso C.L."/>
            <person name="Miller P.J."/>
            <person name="Scott M.A."/>
            <person name="Spackman E."/>
            <person name="Goraichik I."/>
            <person name="Dimitrov K.M."/>
            <person name="Suarez D.L."/>
            <person name="Swayne D.E."/>
        </authorList>
    </citation>
    <scope>NUCLEOTIDE SEQUENCE [LARGE SCALE GENOMIC DNA]</scope>
    <source>
        <strain evidence="1 2">LMG26642</strain>
    </source>
</reference>
<dbReference type="InterPro" id="IPR021377">
    <property type="entry name" value="DUF3006"/>
</dbReference>
<dbReference type="Proteomes" id="UP000193435">
    <property type="component" value="Unassembled WGS sequence"/>
</dbReference>
<gene>
    <name evidence="1" type="ORF">SAMN04488700_0188</name>
</gene>
<dbReference type="OrthoDB" id="164847at2"/>
<dbReference type="AlphaFoldDB" id="A0A1X7MNZ7"/>